<name>A0A6M0T316_CLOBO</name>
<dbReference type="Gene3D" id="1.20.5.320">
    <property type="entry name" value="6-Phosphogluconate Dehydrogenase, domain 3"/>
    <property type="match status" value="1"/>
</dbReference>
<accession>A0A6M0T316</accession>
<organism evidence="2 3">
    <name type="scientific">Clostridium botulinum</name>
    <dbReference type="NCBI Taxonomy" id="1491"/>
    <lineage>
        <taxon>Bacteria</taxon>
        <taxon>Bacillati</taxon>
        <taxon>Bacillota</taxon>
        <taxon>Clostridia</taxon>
        <taxon>Eubacteriales</taxon>
        <taxon>Clostridiaceae</taxon>
        <taxon>Clostridium</taxon>
    </lineage>
</organism>
<dbReference type="AlphaFoldDB" id="A0A6M0T316"/>
<evidence type="ECO:0000313" key="2">
    <source>
        <dbReference type="EMBL" id="NFA61723.1"/>
    </source>
</evidence>
<dbReference type="GO" id="GO:0031012">
    <property type="term" value="C:extracellular matrix"/>
    <property type="evidence" value="ECO:0007669"/>
    <property type="project" value="TreeGrafter"/>
</dbReference>
<proteinExistence type="predicted"/>
<dbReference type="GO" id="GO:0005615">
    <property type="term" value="C:extracellular space"/>
    <property type="evidence" value="ECO:0007669"/>
    <property type="project" value="TreeGrafter"/>
</dbReference>
<dbReference type="InterPro" id="IPR008983">
    <property type="entry name" value="Tumour_necrosis_fac-like_dom"/>
</dbReference>
<gene>
    <name evidence="2" type="ORF">EXM42_15435</name>
</gene>
<dbReference type="GO" id="GO:0030020">
    <property type="term" value="F:extracellular matrix structural constituent conferring tensile strength"/>
    <property type="evidence" value="ECO:0007669"/>
    <property type="project" value="TreeGrafter"/>
</dbReference>
<protein>
    <submittedName>
        <fullName evidence="2">Collagen-like protein</fullName>
    </submittedName>
</protein>
<dbReference type="PANTHER" id="PTHR24023">
    <property type="entry name" value="COLLAGEN ALPHA"/>
    <property type="match status" value="1"/>
</dbReference>
<feature type="non-terminal residue" evidence="2">
    <location>
        <position position="1"/>
    </location>
</feature>
<dbReference type="PANTHER" id="PTHR24023:SF1095">
    <property type="entry name" value="EGF-LIKE DOMAIN-CONTAINING PROTEIN"/>
    <property type="match status" value="1"/>
</dbReference>
<reference evidence="2 3" key="1">
    <citation type="submission" date="2019-02" db="EMBL/GenBank/DDBJ databases">
        <title>Genome sequencing of Clostridium botulinum clinical isolates.</title>
        <authorList>
            <person name="Brunt J."/>
            <person name="Van Vliet A.H.M."/>
            <person name="Stringer S.C."/>
            <person name="Grant K.A."/>
            <person name="Carter A.C."/>
            <person name="Peck M.W."/>
        </authorList>
    </citation>
    <scope>NUCLEOTIDE SEQUENCE [LARGE SCALE GENOMIC DNA]</scope>
    <source>
        <strain evidence="2 3">R1125/03</strain>
    </source>
</reference>
<dbReference type="InterPro" id="IPR050149">
    <property type="entry name" value="Collagen_superfamily"/>
</dbReference>
<feature type="region of interest" description="Disordered" evidence="1">
    <location>
        <begin position="1"/>
        <end position="117"/>
    </location>
</feature>
<dbReference type="EMBL" id="SGJP01000039">
    <property type="protein sequence ID" value="NFA61723.1"/>
    <property type="molecule type" value="Genomic_DNA"/>
</dbReference>
<evidence type="ECO:0000313" key="3">
    <source>
        <dbReference type="Proteomes" id="UP000473089"/>
    </source>
</evidence>
<sequence length="264" mass="25438">QGITGPTGLQGITGPTGLQGVTGPTGLQGVTGPTGLQGVTGPTGLQGVTGPTGLQGVTGPTGLQGVTGPTGLQGVTGPTGLQGITGPTGLQGVTGPTGLQGVTGPTGLQGVTGPTGLQGVTGPALTSSYINATHDSTSTATVATGANAPLTITRQISADITRSGDIITIGTTGLYFVWYAVAVNAGSSGGFGIKINTSITGGNTAGINNTDIQTQQVSGGGIFLLTDGDEVSIANKSSGDITISGSITNLSDPDVVQLVIFRIA</sequence>
<dbReference type="Proteomes" id="UP000473089">
    <property type="component" value="Unassembled WGS sequence"/>
</dbReference>
<dbReference type="SUPFAM" id="SSF49842">
    <property type="entry name" value="TNF-like"/>
    <property type="match status" value="1"/>
</dbReference>
<dbReference type="GO" id="GO:0030198">
    <property type="term" value="P:extracellular matrix organization"/>
    <property type="evidence" value="ECO:0007669"/>
    <property type="project" value="TreeGrafter"/>
</dbReference>
<comment type="caution">
    <text evidence="2">The sequence shown here is derived from an EMBL/GenBank/DDBJ whole genome shotgun (WGS) entry which is preliminary data.</text>
</comment>
<evidence type="ECO:0000256" key="1">
    <source>
        <dbReference type="SAM" id="MobiDB-lite"/>
    </source>
</evidence>
<keyword evidence="2" id="KW-0176">Collagen</keyword>